<feature type="domain" description="SPOR" evidence="3">
    <location>
        <begin position="223"/>
        <end position="302"/>
    </location>
</feature>
<dbReference type="SUPFAM" id="SSF110997">
    <property type="entry name" value="Sporulation related repeat"/>
    <property type="match status" value="1"/>
</dbReference>
<proteinExistence type="predicted"/>
<accession>A0A844B7I0</accession>
<dbReference type="PANTHER" id="PTHR34183:SF1">
    <property type="entry name" value="ENDOLYTIC PEPTIDOGLYCAN TRANSGLYCOSYLASE RLPA"/>
    <property type="match status" value="1"/>
</dbReference>
<dbReference type="PROSITE" id="PS51724">
    <property type="entry name" value="SPOR"/>
    <property type="match status" value="1"/>
</dbReference>
<dbReference type="GO" id="GO:0042834">
    <property type="term" value="F:peptidoglycan binding"/>
    <property type="evidence" value="ECO:0007669"/>
    <property type="project" value="InterPro"/>
</dbReference>
<dbReference type="InterPro" id="IPR036680">
    <property type="entry name" value="SPOR-like_sf"/>
</dbReference>
<dbReference type="Proteomes" id="UP000466730">
    <property type="component" value="Unassembled WGS sequence"/>
</dbReference>
<evidence type="ECO:0000313" key="4">
    <source>
        <dbReference type="EMBL" id="MRH22336.1"/>
    </source>
</evidence>
<dbReference type="Gene3D" id="3.30.70.1070">
    <property type="entry name" value="Sporulation related repeat"/>
    <property type="match status" value="1"/>
</dbReference>
<dbReference type="EMBL" id="WJPO01000028">
    <property type="protein sequence ID" value="MRH22336.1"/>
    <property type="molecule type" value="Genomic_DNA"/>
</dbReference>
<dbReference type="PANTHER" id="PTHR34183">
    <property type="entry name" value="ENDOLYTIC PEPTIDOGLYCAN TRANSGLYCOSYLASE RLPA"/>
    <property type="match status" value="1"/>
</dbReference>
<feature type="chain" id="PRO_5032784820" evidence="2">
    <location>
        <begin position="23"/>
        <end position="302"/>
    </location>
</feature>
<dbReference type="Pfam" id="PF05036">
    <property type="entry name" value="SPOR"/>
    <property type="match status" value="1"/>
</dbReference>
<evidence type="ECO:0000259" key="3">
    <source>
        <dbReference type="PROSITE" id="PS51724"/>
    </source>
</evidence>
<dbReference type="RefSeq" id="WP_153749618.1">
    <property type="nucleotide sequence ID" value="NZ_BAAADI010000010.1"/>
</dbReference>
<protein>
    <submittedName>
        <fullName evidence="4">SPOR domain-containing protein</fullName>
    </submittedName>
</protein>
<reference evidence="4 5" key="1">
    <citation type="submission" date="2019-11" db="EMBL/GenBank/DDBJ databases">
        <title>Draft Whole-Genome sequence of the marine photosynthetic bacterium Rhodovulum strictum DSM 11289.</title>
        <authorList>
            <person name="Kyndt J.A."/>
            <person name="Meyer T.E."/>
        </authorList>
    </citation>
    <scope>NUCLEOTIDE SEQUENCE [LARGE SCALE GENOMIC DNA]</scope>
    <source>
        <strain evidence="4 5">DSM 11289</strain>
    </source>
</reference>
<feature type="compositionally biased region" description="Low complexity" evidence="1">
    <location>
        <begin position="178"/>
        <end position="189"/>
    </location>
</feature>
<dbReference type="InterPro" id="IPR007730">
    <property type="entry name" value="SPOR-like_dom"/>
</dbReference>
<gene>
    <name evidence="4" type="ORF">GH815_15235</name>
</gene>
<name>A0A844B7I0_9RHOB</name>
<feature type="signal peptide" evidence="2">
    <location>
        <begin position="1"/>
        <end position="22"/>
    </location>
</feature>
<sequence>MAGYRIGRLALALGMAALVAGCQDGSGPFATLQEPAPEAGTAAVASVGGEVEAPEVFAVAEPGLWDGRPSLGGVWVAHPDAPGPERVIVRNTENGKSVTAALFRRERDMPGPRLQVSSDAAAALDLLAGKPTALRVVVLRRPQAPSAAPAAAAPAADSKISGGTESRPPARRPDRANAEAAPRAPAMAPGDVAAPPAGTLAIPGEAAAVRAAAAPVPSPAPAASRLDRPFIQVGIFTIEDNARETAGKLREAGILPSIRELKRAESSRYRVLVGPSQSRDEQAALLETVKGLGYTDAYTVTK</sequence>
<organism evidence="4 5">
    <name type="scientific">Rhodovulum strictum</name>
    <dbReference type="NCBI Taxonomy" id="58314"/>
    <lineage>
        <taxon>Bacteria</taxon>
        <taxon>Pseudomonadati</taxon>
        <taxon>Pseudomonadota</taxon>
        <taxon>Alphaproteobacteria</taxon>
        <taxon>Rhodobacterales</taxon>
        <taxon>Paracoccaceae</taxon>
        <taxon>Rhodovulum</taxon>
    </lineage>
</organism>
<feature type="compositionally biased region" description="Low complexity" evidence="1">
    <location>
        <begin position="145"/>
        <end position="156"/>
    </location>
</feature>
<comment type="caution">
    <text evidence="4">The sequence shown here is derived from an EMBL/GenBank/DDBJ whole genome shotgun (WGS) entry which is preliminary data.</text>
</comment>
<dbReference type="OrthoDB" id="9766672at2"/>
<dbReference type="AlphaFoldDB" id="A0A844B7I0"/>
<feature type="region of interest" description="Disordered" evidence="1">
    <location>
        <begin position="145"/>
        <end position="190"/>
    </location>
</feature>
<evidence type="ECO:0000256" key="2">
    <source>
        <dbReference type="SAM" id="SignalP"/>
    </source>
</evidence>
<evidence type="ECO:0000313" key="5">
    <source>
        <dbReference type="Proteomes" id="UP000466730"/>
    </source>
</evidence>
<keyword evidence="2" id="KW-0732">Signal</keyword>
<evidence type="ECO:0000256" key="1">
    <source>
        <dbReference type="SAM" id="MobiDB-lite"/>
    </source>
</evidence>
<keyword evidence="5" id="KW-1185">Reference proteome</keyword>
<dbReference type="PROSITE" id="PS51257">
    <property type="entry name" value="PROKAR_LIPOPROTEIN"/>
    <property type="match status" value="1"/>
</dbReference>